<dbReference type="PROSITE" id="PS50158">
    <property type="entry name" value="ZF_CCHC"/>
    <property type="match status" value="1"/>
</dbReference>
<evidence type="ECO:0000256" key="4">
    <source>
        <dbReference type="ARBA" id="ARBA00004906"/>
    </source>
</evidence>
<feature type="domain" description="CCHC-type" evidence="23">
    <location>
        <begin position="210"/>
        <end position="226"/>
    </location>
</feature>
<comment type="subcellular location">
    <subcellularLocation>
        <location evidence="3">Cytoplasm</location>
    </subcellularLocation>
    <subcellularLocation>
        <location evidence="2">Nucleus</location>
    </subcellularLocation>
</comment>
<comment type="catalytic activity">
    <reaction evidence="15">
        <text>S-[NEDD8-protein]-yl-[E2 NEDD8-conjugating enzyme]-L-cysteine + [cullin]-L-lysine = [E2 NEDD8-conjugating enzyme]-L-cysteine + N(6)-[NEDD8-protein]-yl-[cullin]-L-lysine.</text>
        <dbReference type="EC" id="2.3.2.32"/>
    </reaction>
</comment>
<reference evidence="24" key="1">
    <citation type="submission" date="2018-11" db="EMBL/GenBank/DDBJ databases">
        <authorList>
            <person name="Alioto T."/>
            <person name="Alioto T."/>
        </authorList>
    </citation>
    <scope>NUCLEOTIDE SEQUENCE</scope>
</reference>
<dbReference type="InterPro" id="IPR005162">
    <property type="entry name" value="Retrotrans_gag_dom"/>
</dbReference>
<evidence type="ECO:0000256" key="5">
    <source>
        <dbReference type="ARBA" id="ARBA00009273"/>
    </source>
</evidence>
<keyword evidence="9" id="KW-0479">Metal-binding</keyword>
<dbReference type="GO" id="GO:0043161">
    <property type="term" value="P:proteasome-mediated ubiquitin-dependent protein catabolic process"/>
    <property type="evidence" value="ECO:0007669"/>
    <property type="project" value="UniProtKB-ARBA"/>
</dbReference>
<dbReference type="GO" id="GO:0005829">
    <property type="term" value="C:cytosol"/>
    <property type="evidence" value="ECO:0007669"/>
    <property type="project" value="UniProtKB-ARBA"/>
</dbReference>
<keyword evidence="10 21" id="KW-0863">Zinc-finger</keyword>
<protein>
    <recommendedName>
        <fullName evidence="18">RING-box protein 2</fullName>
        <ecNumber evidence="6">2.3.2.27</ecNumber>
        <ecNumber evidence="16">2.3.2.32</ecNumber>
    </recommendedName>
    <alternativeName>
        <fullName evidence="19">RING finger protein 7</fullName>
    </alternativeName>
    <alternativeName>
        <fullName evidence="20">Sensitive to apoptosis gene protein</fullName>
    </alternativeName>
</protein>
<evidence type="ECO:0000256" key="3">
    <source>
        <dbReference type="ARBA" id="ARBA00004496"/>
    </source>
</evidence>
<dbReference type="PROSITE" id="PS50089">
    <property type="entry name" value="ZF_RING_2"/>
    <property type="match status" value="1"/>
</dbReference>
<dbReference type="Pfam" id="PF03732">
    <property type="entry name" value="Retrotrans_gag"/>
    <property type="match status" value="1"/>
</dbReference>
<dbReference type="CDD" id="cd16466">
    <property type="entry name" value="RING-H2_RBX2"/>
    <property type="match status" value="1"/>
</dbReference>
<comment type="subunit">
    <text evidence="17">Catalytic component of multiple cullin-5-RING E3 ubiquitin-protein ligase complexes (ECS complexes, also named CRL5 complexes) composed of CUL5, Elongin BC (ELOB and ELOC), RNF7/RBX2 and a variable SOCS box domain-containing protein as substrate-specific recognition component. Also interacts (with lower preference) with CUL1, CUL2, CUL3, CUL4A and CUL4B; additional evidence is however required to confirm this result in vivo. Interacts with UBE2F. Interacts with CSNK2B, the interaction is not affected by phosphorylation by CK2. May also interact with DCUN1D1, DCUN1D2, DCUN1D3, DCUN1D4 and DCUN1D5.</text>
</comment>
<evidence type="ECO:0000256" key="15">
    <source>
        <dbReference type="ARBA" id="ARBA00044896"/>
    </source>
</evidence>
<dbReference type="GO" id="GO:0061630">
    <property type="term" value="F:ubiquitin protein ligase activity"/>
    <property type="evidence" value="ECO:0007669"/>
    <property type="project" value="UniProtKB-EC"/>
</dbReference>
<dbReference type="GO" id="GO:0005634">
    <property type="term" value="C:nucleus"/>
    <property type="evidence" value="ECO:0007669"/>
    <property type="project" value="UniProtKB-SubCell"/>
</dbReference>
<evidence type="ECO:0000259" key="23">
    <source>
        <dbReference type="PROSITE" id="PS50158"/>
    </source>
</evidence>
<dbReference type="PANTHER" id="PTHR11210">
    <property type="entry name" value="RING BOX"/>
    <property type="match status" value="1"/>
</dbReference>
<evidence type="ECO:0000256" key="7">
    <source>
        <dbReference type="ARBA" id="ARBA00022490"/>
    </source>
</evidence>
<keyword evidence="13" id="KW-0007">Acetylation</keyword>
<dbReference type="AlphaFoldDB" id="A0A8B6FRW4"/>
<accession>A0A8B6FRW4</accession>
<comment type="catalytic activity">
    <reaction evidence="1">
        <text>S-ubiquitinyl-[E2 ubiquitin-conjugating enzyme]-L-cysteine + [acceptor protein]-L-lysine = [E2 ubiquitin-conjugating enzyme]-L-cysteine + N(6)-ubiquitinyl-[acceptor protein]-L-lysine.</text>
        <dbReference type="EC" id="2.3.2.27"/>
    </reaction>
</comment>
<dbReference type="EC" id="2.3.2.27" evidence="6"/>
<evidence type="ECO:0000256" key="17">
    <source>
        <dbReference type="ARBA" id="ARBA00062884"/>
    </source>
</evidence>
<comment type="pathway">
    <text evidence="4">Protein modification; protein ubiquitination.</text>
</comment>
<evidence type="ECO:0000256" key="9">
    <source>
        <dbReference type="ARBA" id="ARBA00022723"/>
    </source>
</evidence>
<gene>
    <name evidence="24" type="ORF">MGAL_10B039772</name>
</gene>
<proteinExistence type="inferred from homology"/>
<evidence type="ECO:0000256" key="13">
    <source>
        <dbReference type="ARBA" id="ARBA00022990"/>
    </source>
</evidence>
<evidence type="ECO:0000256" key="18">
    <source>
        <dbReference type="ARBA" id="ARBA00069656"/>
    </source>
</evidence>
<dbReference type="InterPro" id="IPR051031">
    <property type="entry name" value="RING-box_E3_Ubiquitin_Ligase"/>
</dbReference>
<dbReference type="OrthoDB" id="8962942at2759"/>
<keyword evidence="7" id="KW-0963">Cytoplasm</keyword>
<name>A0A8B6FRW4_MYTGA</name>
<dbReference type="InterPro" id="IPR001878">
    <property type="entry name" value="Znf_CCHC"/>
</dbReference>
<evidence type="ECO:0000313" key="25">
    <source>
        <dbReference type="Proteomes" id="UP000596742"/>
    </source>
</evidence>
<dbReference type="FunFam" id="3.30.40.10:FF:000156">
    <property type="entry name" value="RING-box protein 2 isoform X1"/>
    <property type="match status" value="1"/>
</dbReference>
<feature type="domain" description="RING-type" evidence="22">
    <location>
        <begin position="317"/>
        <end position="359"/>
    </location>
</feature>
<dbReference type="Gene3D" id="3.30.40.10">
    <property type="entry name" value="Zinc/RING finger domain, C3HC4 (zinc finger)"/>
    <property type="match status" value="1"/>
</dbReference>
<dbReference type="EC" id="2.3.2.32" evidence="16"/>
<dbReference type="GO" id="GO:0003676">
    <property type="term" value="F:nucleic acid binding"/>
    <property type="evidence" value="ECO:0007669"/>
    <property type="project" value="InterPro"/>
</dbReference>
<dbReference type="InterPro" id="IPR013083">
    <property type="entry name" value="Znf_RING/FYVE/PHD"/>
</dbReference>
<evidence type="ECO:0000256" key="11">
    <source>
        <dbReference type="ARBA" id="ARBA00022786"/>
    </source>
</evidence>
<evidence type="ECO:0000256" key="16">
    <source>
        <dbReference type="ARBA" id="ARBA00044971"/>
    </source>
</evidence>
<comment type="caution">
    <text evidence="24">The sequence shown here is derived from an EMBL/GenBank/DDBJ whole genome shotgun (WGS) entry which is preliminary data.</text>
</comment>
<dbReference type="Pfam" id="PF12678">
    <property type="entry name" value="zf-rbx1"/>
    <property type="match status" value="1"/>
</dbReference>
<evidence type="ECO:0000256" key="2">
    <source>
        <dbReference type="ARBA" id="ARBA00004123"/>
    </source>
</evidence>
<keyword evidence="8" id="KW-0808">Transferase</keyword>
<sequence length="369" mass="43767">MIRFEEKPCLFDGISIDITDYFVHFETVSLWNQWNEFEMACQLIMNLRGDAQTILRFLKRPQLYDYDCLKNVLIQRFNPKERVAYFKFQLRVCSLKENETISDFGQRFKILAHKAYPDNFSDLDSYFTDLFTSCLNIEMAKFVTFKHPHSLDEALSLAIEYEAVHFSGDREIIDETESLDCCKTVHNSFETLINILRRRLRSRRKRKPKRCFKCHQLGHVRSKCPNMSIKVHAIVERSADSQVKLSEIREIQVARKNAKSTLHRKYKMSDEMEVDRETAKKPEKMFTLKKWNLVAMWSWDVECDTCAICRVQVMDACLRCQSENKQDDCVVVWGECNHSFHLCCMTLWVQQNKRCPLCQQDWEVQRIGK</sequence>
<evidence type="ECO:0000256" key="6">
    <source>
        <dbReference type="ARBA" id="ARBA00012483"/>
    </source>
</evidence>
<dbReference type="InterPro" id="IPR024766">
    <property type="entry name" value="Znf_RING_H2"/>
</dbReference>
<dbReference type="InterPro" id="IPR036875">
    <property type="entry name" value="Znf_CCHC_sf"/>
</dbReference>
<keyword evidence="14" id="KW-0539">Nucleus</keyword>
<dbReference type="GO" id="GO:0035556">
    <property type="term" value="P:intracellular signal transduction"/>
    <property type="evidence" value="ECO:0007669"/>
    <property type="project" value="UniProtKB-ARBA"/>
</dbReference>
<dbReference type="GO" id="GO:0008270">
    <property type="term" value="F:zinc ion binding"/>
    <property type="evidence" value="ECO:0007669"/>
    <property type="project" value="UniProtKB-KW"/>
</dbReference>
<evidence type="ECO:0000256" key="1">
    <source>
        <dbReference type="ARBA" id="ARBA00000900"/>
    </source>
</evidence>
<evidence type="ECO:0000256" key="12">
    <source>
        <dbReference type="ARBA" id="ARBA00022833"/>
    </source>
</evidence>
<comment type="similarity">
    <text evidence="5">Belongs to the RING-box family.</text>
</comment>
<keyword evidence="12" id="KW-0862">Zinc</keyword>
<evidence type="ECO:0000256" key="21">
    <source>
        <dbReference type="PROSITE-ProRule" id="PRU00047"/>
    </source>
</evidence>
<evidence type="ECO:0000256" key="8">
    <source>
        <dbReference type="ARBA" id="ARBA00022679"/>
    </source>
</evidence>
<keyword evidence="25" id="KW-1185">Reference proteome</keyword>
<dbReference type="SUPFAM" id="SSF57756">
    <property type="entry name" value="Retrovirus zinc finger-like domains"/>
    <property type="match status" value="1"/>
</dbReference>
<dbReference type="InterPro" id="IPR001841">
    <property type="entry name" value="Znf_RING"/>
</dbReference>
<evidence type="ECO:0000256" key="20">
    <source>
        <dbReference type="ARBA" id="ARBA00083543"/>
    </source>
</evidence>
<evidence type="ECO:0000259" key="22">
    <source>
        <dbReference type="PROSITE" id="PS50089"/>
    </source>
</evidence>
<dbReference type="GO" id="GO:0031466">
    <property type="term" value="C:Cul5-RING ubiquitin ligase complex"/>
    <property type="evidence" value="ECO:0007669"/>
    <property type="project" value="UniProtKB-ARBA"/>
</dbReference>
<dbReference type="Proteomes" id="UP000596742">
    <property type="component" value="Unassembled WGS sequence"/>
</dbReference>
<organism evidence="24 25">
    <name type="scientific">Mytilus galloprovincialis</name>
    <name type="common">Mediterranean mussel</name>
    <dbReference type="NCBI Taxonomy" id="29158"/>
    <lineage>
        <taxon>Eukaryota</taxon>
        <taxon>Metazoa</taxon>
        <taxon>Spiralia</taxon>
        <taxon>Lophotrochozoa</taxon>
        <taxon>Mollusca</taxon>
        <taxon>Bivalvia</taxon>
        <taxon>Autobranchia</taxon>
        <taxon>Pteriomorphia</taxon>
        <taxon>Mytilida</taxon>
        <taxon>Mytiloidea</taxon>
        <taxon>Mytilidae</taxon>
        <taxon>Mytilinae</taxon>
        <taxon>Mytilus</taxon>
    </lineage>
</organism>
<dbReference type="GO" id="GO:0061663">
    <property type="term" value="F:NEDD8 ligase activity"/>
    <property type="evidence" value="ECO:0007669"/>
    <property type="project" value="UniProtKB-EC"/>
</dbReference>
<dbReference type="EMBL" id="UYJE01007220">
    <property type="protein sequence ID" value="VDI52809.1"/>
    <property type="molecule type" value="Genomic_DNA"/>
</dbReference>
<dbReference type="SMART" id="SM00343">
    <property type="entry name" value="ZnF_C2HC"/>
    <property type="match status" value="1"/>
</dbReference>
<dbReference type="SUPFAM" id="SSF57850">
    <property type="entry name" value="RING/U-box"/>
    <property type="match status" value="1"/>
</dbReference>
<keyword evidence="11" id="KW-0833">Ubl conjugation pathway</keyword>
<evidence type="ECO:0000256" key="14">
    <source>
        <dbReference type="ARBA" id="ARBA00023242"/>
    </source>
</evidence>
<evidence type="ECO:0000256" key="19">
    <source>
        <dbReference type="ARBA" id="ARBA00078874"/>
    </source>
</evidence>
<evidence type="ECO:0000313" key="24">
    <source>
        <dbReference type="EMBL" id="VDI52809.1"/>
    </source>
</evidence>
<evidence type="ECO:0000256" key="10">
    <source>
        <dbReference type="ARBA" id="ARBA00022771"/>
    </source>
</evidence>